<dbReference type="EMBL" id="JAAFYZ010000026">
    <property type="protein sequence ID" value="MBS2547302.1"/>
    <property type="molecule type" value="Genomic_DNA"/>
</dbReference>
<evidence type="ECO:0000313" key="3">
    <source>
        <dbReference type="Proteomes" id="UP000730482"/>
    </source>
</evidence>
<evidence type="ECO:0000313" key="2">
    <source>
        <dbReference type="EMBL" id="MBS2547302.1"/>
    </source>
</evidence>
<feature type="region of interest" description="Disordered" evidence="1">
    <location>
        <begin position="15"/>
        <end position="34"/>
    </location>
</feature>
<gene>
    <name evidence="2" type="ORF">KGQ19_10495</name>
</gene>
<organism evidence="2 3">
    <name type="scientific">Catenulispora pinistramenti</name>
    <dbReference type="NCBI Taxonomy" id="2705254"/>
    <lineage>
        <taxon>Bacteria</taxon>
        <taxon>Bacillati</taxon>
        <taxon>Actinomycetota</taxon>
        <taxon>Actinomycetes</taxon>
        <taxon>Catenulisporales</taxon>
        <taxon>Catenulisporaceae</taxon>
        <taxon>Catenulispora</taxon>
    </lineage>
</organism>
<sequence length="68" mass="7714">MLYALREFETHDNLHRPHRALDQSAPLRPAPEPITGSADIIDLNVRRGDRLGGILHEYERAAGPAWMK</sequence>
<name>A0ABS5KML6_9ACTN</name>
<dbReference type="Proteomes" id="UP000730482">
    <property type="component" value="Unassembled WGS sequence"/>
</dbReference>
<protein>
    <recommendedName>
        <fullName evidence="4">Transposase</fullName>
    </recommendedName>
</protein>
<evidence type="ECO:0000256" key="1">
    <source>
        <dbReference type="SAM" id="MobiDB-lite"/>
    </source>
</evidence>
<reference evidence="2 3" key="1">
    <citation type="submission" date="2020-02" db="EMBL/GenBank/DDBJ databases">
        <title>Acidophilic actinobacteria isolated from forest soil.</title>
        <authorList>
            <person name="Golinska P."/>
        </authorList>
    </citation>
    <scope>NUCLEOTIDE SEQUENCE [LARGE SCALE GENOMIC DNA]</scope>
    <source>
        <strain evidence="2 3">NL8</strain>
    </source>
</reference>
<keyword evidence="3" id="KW-1185">Reference proteome</keyword>
<proteinExistence type="predicted"/>
<accession>A0ABS5KML6</accession>
<evidence type="ECO:0008006" key="4">
    <source>
        <dbReference type="Google" id="ProtNLM"/>
    </source>
</evidence>
<comment type="caution">
    <text evidence="2">The sequence shown here is derived from an EMBL/GenBank/DDBJ whole genome shotgun (WGS) entry which is preliminary data.</text>
</comment>